<dbReference type="NCBIfam" id="TIGR02492">
    <property type="entry name" value="flgK_ends"/>
    <property type="match status" value="1"/>
</dbReference>
<evidence type="ECO:0000256" key="5">
    <source>
        <dbReference type="ARBA" id="ARBA00022525"/>
    </source>
</evidence>
<keyword evidence="9" id="KW-0282">Flagellum</keyword>
<dbReference type="EMBL" id="FBWK01000037">
    <property type="protein sequence ID" value="CUX33518.1"/>
    <property type="molecule type" value="Genomic_DNA"/>
</dbReference>
<dbReference type="PANTHER" id="PTHR30033:SF1">
    <property type="entry name" value="FLAGELLAR HOOK-ASSOCIATED PROTEIN 1"/>
    <property type="match status" value="1"/>
</dbReference>
<evidence type="ECO:0000313" key="9">
    <source>
        <dbReference type="EMBL" id="CUX33518.1"/>
    </source>
</evidence>
<accession>A0A1S7Q9U6</accession>
<dbReference type="RefSeq" id="WP_046800599.1">
    <property type="nucleotide sequence ID" value="NZ_LT009723.1"/>
</dbReference>
<dbReference type="InterPro" id="IPR010930">
    <property type="entry name" value="Flg_bb/hook_C_dom"/>
</dbReference>
<dbReference type="SUPFAM" id="SSF64518">
    <property type="entry name" value="Phase 1 flagellin"/>
    <property type="match status" value="1"/>
</dbReference>
<dbReference type="GO" id="GO:0005198">
    <property type="term" value="F:structural molecule activity"/>
    <property type="evidence" value="ECO:0007669"/>
    <property type="project" value="InterPro"/>
</dbReference>
<keyword evidence="9" id="KW-0969">Cilium</keyword>
<dbReference type="Pfam" id="PF22638">
    <property type="entry name" value="FlgK_D1"/>
    <property type="match status" value="1"/>
</dbReference>
<gene>
    <name evidence="9" type="ORF">AGR3A_Cc420116</name>
</gene>
<feature type="domain" description="Flagellar hook-associated protein FlgK helical" evidence="8">
    <location>
        <begin position="87"/>
        <end position="302"/>
    </location>
</feature>
<evidence type="ECO:0000313" key="10">
    <source>
        <dbReference type="Proteomes" id="UP000191988"/>
    </source>
</evidence>
<name>A0A1S7Q9U6_9HYPH</name>
<keyword evidence="10" id="KW-1185">Reference proteome</keyword>
<dbReference type="Proteomes" id="UP000191988">
    <property type="component" value="Unassembled WGS sequence"/>
</dbReference>
<dbReference type="GO" id="GO:0005576">
    <property type="term" value="C:extracellular region"/>
    <property type="evidence" value="ECO:0007669"/>
    <property type="project" value="UniProtKB-SubCell"/>
</dbReference>
<comment type="subcellular location">
    <subcellularLocation>
        <location evidence="1">Bacterial flagellum</location>
    </subcellularLocation>
    <subcellularLocation>
        <location evidence="2">Secreted</location>
    </subcellularLocation>
</comment>
<keyword evidence="9" id="KW-0966">Cell projection</keyword>
<evidence type="ECO:0000259" key="8">
    <source>
        <dbReference type="Pfam" id="PF22638"/>
    </source>
</evidence>
<evidence type="ECO:0000256" key="1">
    <source>
        <dbReference type="ARBA" id="ARBA00004365"/>
    </source>
</evidence>
<comment type="similarity">
    <text evidence="3">Belongs to the flagella basal body rod proteins family.</text>
</comment>
<proteinExistence type="inferred from homology"/>
<dbReference type="AlphaFoldDB" id="A0A1S7Q9U6"/>
<dbReference type="GO" id="GO:0009424">
    <property type="term" value="C:bacterial-type flagellum hook"/>
    <property type="evidence" value="ECO:0007669"/>
    <property type="project" value="InterPro"/>
</dbReference>
<evidence type="ECO:0000259" key="7">
    <source>
        <dbReference type="Pfam" id="PF06429"/>
    </source>
</evidence>
<dbReference type="GO" id="GO:0044780">
    <property type="term" value="P:bacterial-type flagellum assembly"/>
    <property type="evidence" value="ECO:0007669"/>
    <property type="project" value="InterPro"/>
</dbReference>
<sequence length="497" mass="52030">MSLTSAMNTAQSIFNNTGKQTDVTSKNIANVGNANYVKRTAILGTTMAGASIVSNGRAQNESLLRQTISSASLATGQNTVLTGLEEMKSIFGGNNYESSPSTYMKELLKSLSGYAAKPSNAALAATAVTSAADVASSLNKASSELQAMRLRADKEISLQVDKLNGLLAKFEEANNEVKAQTAIGGDPSDALDQRETLLKDISSIMGINVVNRPNNDVALYTTEGATLFEVVPRKVTFKAQPGYDATTTGNAIYVDGVALKAGNGSNTTAEGSLQGLMQVRDDLAPTMQSQLDEIARGLITMFAEKPITQPAPPATPLTAKPGLFTWAGATATSEIPAAGVIVPGLAASINVNSALIISKGGNPELLRDGGINGTAYIVNTTATGGTGFSALIDSYVTAFDAPMNFAASTRIDTNTSILKYGTNSMGWLEQERSGATSANEAKSALYERSAASYSNNTAVSLDEELSLLMDIEQSYKAATKLVTTVDEMLKSLMDMVR</sequence>
<feature type="domain" description="Flagellar basal-body/hook protein C-terminal" evidence="7">
    <location>
        <begin position="453"/>
        <end position="495"/>
    </location>
</feature>
<evidence type="ECO:0000256" key="6">
    <source>
        <dbReference type="ARBA" id="ARBA00023143"/>
    </source>
</evidence>
<dbReference type="InterPro" id="IPR053927">
    <property type="entry name" value="FlgK_helical"/>
</dbReference>
<protein>
    <recommendedName>
        <fullName evidence="4">Flagellar hook-associated protein 1</fullName>
    </recommendedName>
</protein>
<keyword evidence="6" id="KW-0975">Bacterial flagellum</keyword>
<organism evidence="9 10">
    <name type="scientific">Agrobacterium tomkonis CFBP 6623</name>
    <dbReference type="NCBI Taxonomy" id="1183432"/>
    <lineage>
        <taxon>Bacteria</taxon>
        <taxon>Pseudomonadati</taxon>
        <taxon>Pseudomonadota</taxon>
        <taxon>Alphaproteobacteria</taxon>
        <taxon>Hyphomicrobiales</taxon>
        <taxon>Rhizobiaceae</taxon>
        <taxon>Rhizobium/Agrobacterium group</taxon>
        <taxon>Agrobacterium</taxon>
        <taxon>Agrobacterium tumefaciens complex</taxon>
    </lineage>
</organism>
<evidence type="ECO:0000256" key="2">
    <source>
        <dbReference type="ARBA" id="ARBA00004613"/>
    </source>
</evidence>
<dbReference type="PANTHER" id="PTHR30033">
    <property type="entry name" value="FLAGELLAR HOOK-ASSOCIATED PROTEIN 1"/>
    <property type="match status" value="1"/>
</dbReference>
<evidence type="ECO:0000256" key="4">
    <source>
        <dbReference type="ARBA" id="ARBA00016244"/>
    </source>
</evidence>
<keyword evidence="5" id="KW-0964">Secreted</keyword>
<dbReference type="STRING" id="1183432.AGR3A_Cc420116"/>
<evidence type="ECO:0000256" key="3">
    <source>
        <dbReference type="ARBA" id="ARBA00009677"/>
    </source>
</evidence>
<dbReference type="Pfam" id="PF06429">
    <property type="entry name" value="Flg_bbr_C"/>
    <property type="match status" value="1"/>
</dbReference>
<dbReference type="InterPro" id="IPR002371">
    <property type="entry name" value="FlgK"/>
</dbReference>
<reference evidence="10" key="1">
    <citation type="submission" date="2016-01" db="EMBL/GenBank/DDBJ databases">
        <authorList>
            <person name="Regsiter A."/>
            <person name="william w."/>
        </authorList>
    </citation>
    <scope>NUCLEOTIDE SEQUENCE [LARGE SCALE GENOMIC DNA]</scope>
    <source>
        <strain evidence="10">CFBP 6623</strain>
    </source>
</reference>